<proteinExistence type="predicted"/>
<dbReference type="InterPro" id="IPR001867">
    <property type="entry name" value="OmpR/PhoB-type_DNA-bd"/>
</dbReference>
<dbReference type="CDD" id="cd00383">
    <property type="entry name" value="trans_reg_C"/>
    <property type="match status" value="1"/>
</dbReference>
<dbReference type="InterPro" id="IPR016032">
    <property type="entry name" value="Sig_transdc_resp-reg_C-effctor"/>
</dbReference>
<sequence>MNCMEKIIIVEKRAVIAEEILKVVKIGNYKVEVVKTNADAFLYYDSGQTKAIVLENNYDGLYRILRRIRLEDRKTVIFVKGHPMADEEIEMALGEGADNYITHFTSRELKAYLQAWFRYAGWQVEKEYVLNRQVHLAVASQRLFLPNGSLLLSECEFRVLELLARNKGKVVAYEELIGIYWFEYNADTKTYLCKCIGRLRHIFGEDSGLTITNVYKRGYMLEDLDVF</sequence>
<dbReference type="SMART" id="SM00862">
    <property type="entry name" value="Trans_reg_C"/>
    <property type="match status" value="1"/>
</dbReference>
<comment type="caution">
    <text evidence="4">The sequence shown here is derived from an EMBL/GenBank/DDBJ whole genome shotgun (WGS) entry which is preliminary data.</text>
</comment>
<organism evidence="4 5">
    <name type="scientific">Odoribacter splanchnicus</name>
    <dbReference type="NCBI Taxonomy" id="28118"/>
    <lineage>
        <taxon>Bacteria</taxon>
        <taxon>Pseudomonadati</taxon>
        <taxon>Bacteroidota</taxon>
        <taxon>Bacteroidia</taxon>
        <taxon>Bacteroidales</taxon>
        <taxon>Odoribacteraceae</taxon>
        <taxon>Odoribacter</taxon>
    </lineage>
</organism>
<keyword evidence="1 2" id="KW-0238">DNA-binding</keyword>
<dbReference type="EMBL" id="QRYW01000010">
    <property type="protein sequence ID" value="RGV28072.1"/>
    <property type="molecule type" value="Genomic_DNA"/>
</dbReference>
<accession>A0A412WLJ5</accession>
<dbReference type="SUPFAM" id="SSF46894">
    <property type="entry name" value="C-terminal effector domain of the bipartite response regulators"/>
    <property type="match status" value="1"/>
</dbReference>
<name>A0A412WLJ5_9BACT</name>
<gene>
    <name evidence="4" type="ORF">DWW24_05985</name>
</gene>
<dbReference type="AlphaFoldDB" id="A0A412WLJ5"/>
<dbReference type="InterPro" id="IPR036388">
    <property type="entry name" value="WH-like_DNA-bd_sf"/>
</dbReference>
<evidence type="ECO:0000256" key="2">
    <source>
        <dbReference type="PROSITE-ProRule" id="PRU01091"/>
    </source>
</evidence>
<dbReference type="Proteomes" id="UP000283426">
    <property type="component" value="Unassembled WGS sequence"/>
</dbReference>
<evidence type="ECO:0000256" key="1">
    <source>
        <dbReference type="ARBA" id="ARBA00023125"/>
    </source>
</evidence>
<evidence type="ECO:0000313" key="5">
    <source>
        <dbReference type="Proteomes" id="UP000283426"/>
    </source>
</evidence>
<feature type="domain" description="OmpR/PhoB-type" evidence="3">
    <location>
        <begin position="125"/>
        <end position="223"/>
    </location>
</feature>
<dbReference type="InterPro" id="IPR011006">
    <property type="entry name" value="CheY-like_superfamily"/>
</dbReference>
<dbReference type="GO" id="GO:0000160">
    <property type="term" value="P:phosphorelay signal transduction system"/>
    <property type="evidence" value="ECO:0007669"/>
    <property type="project" value="InterPro"/>
</dbReference>
<protein>
    <submittedName>
        <fullName evidence="4">DNA-binding response regulator</fullName>
    </submittedName>
</protein>
<reference evidence="4 5" key="1">
    <citation type="submission" date="2018-08" db="EMBL/GenBank/DDBJ databases">
        <title>A genome reference for cultivated species of the human gut microbiota.</title>
        <authorList>
            <person name="Zou Y."/>
            <person name="Xue W."/>
            <person name="Luo G."/>
        </authorList>
    </citation>
    <scope>NUCLEOTIDE SEQUENCE [LARGE SCALE GENOMIC DNA]</scope>
    <source>
        <strain evidence="4 5">AF14-6AC</strain>
    </source>
</reference>
<dbReference type="PROSITE" id="PS51755">
    <property type="entry name" value="OMPR_PHOB"/>
    <property type="match status" value="1"/>
</dbReference>
<evidence type="ECO:0000313" key="4">
    <source>
        <dbReference type="EMBL" id="RGV28072.1"/>
    </source>
</evidence>
<dbReference type="GO" id="GO:0003677">
    <property type="term" value="F:DNA binding"/>
    <property type="evidence" value="ECO:0007669"/>
    <property type="project" value="UniProtKB-UniRule"/>
</dbReference>
<evidence type="ECO:0000259" key="3">
    <source>
        <dbReference type="PROSITE" id="PS51755"/>
    </source>
</evidence>
<feature type="DNA-binding region" description="OmpR/PhoB-type" evidence="2">
    <location>
        <begin position="125"/>
        <end position="223"/>
    </location>
</feature>
<dbReference type="Gene3D" id="3.40.50.2300">
    <property type="match status" value="1"/>
</dbReference>
<dbReference type="Gene3D" id="1.10.10.10">
    <property type="entry name" value="Winged helix-like DNA-binding domain superfamily/Winged helix DNA-binding domain"/>
    <property type="match status" value="1"/>
</dbReference>
<dbReference type="Pfam" id="PF00486">
    <property type="entry name" value="Trans_reg_C"/>
    <property type="match status" value="1"/>
</dbReference>
<dbReference type="GO" id="GO:0006355">
    <property type="term" value="P:regulation of DNA-templated transcription"/>
    <property type="evidence" value="ECO:0007669"/>
    <property type="project" value="InterPro"/>
</dbReference>
<dbReference type="SUPFAM" id="SSF52172">
    <property type="entry name" value="CheY-like"/>
    <property type="match status" value="1"/>
</dbReference>